<sequence length="292" mass="33682">MRKGWMMLAGLLAVPAAVQAEEATIKQVHDKPQVKGSIIANMLVEHDNPFTLYPYDTNYLLYTETSDVNKEAIQSYSWADDARKDEVKFQLSLAFPIIRGIAGDNSVLGMSYTQRSWWQAFNRSASSPFRETNYEPQLFVGWATDYQWGDWTLRDIETGFNHQSNGRSDPTSRSWNRVYARLMAQNGNFQAQIKPWYRIPESSSKDDNPDITKYMGYYEAQVGYEWGESVFTAKGHYNWNTGYGGGELGWSYPMTKTLRFYTQLYSGYGESMIDYNFNQTRFGVGIMLNDFM</sequence>
<evidence type="ECO:0000256" key="17">
    <source>
        <dbReference type="ARBA" id="ARBA00023237"/>
    </source>
</evidence>
<comment type="function">
    <text evidence="20">Hydrolysis of phosphatidylcholine with phospholipase A2 (EC 3.1.1.4) and phospholipase A1 (EC 3.1.1.32) activities.</text>
</comment>
<evidence type="ECO:0000256" key="18">
    <source>
        <dbReference type="PIRSR" id="PIRSR603187-1"/>
    </source>
</evidence>
<evidence type="ECO:0000256" key="1">
    <source>
        <dbReference type="ARBA" id="ARBA00000111"/>
    </source>
</evidence>
<feature type="binding site" description="in dimeric form" evidence="19">
    <location>
        <position position="167"/>
    </location>
    <ligand>
        <name>Ca(2+)</name>
        <dbReference type="ChEBI" id="CHEBI:29108"/>
        <label>2</label>
    </ligand>
</feature>
<dbReference type="PANTHER" id="PTHR40457:SF1">
    <property type="entry name" value="PHOSPHOLIPASE A1"/>
    <property type="match status" value="1"/>
</dbReference>
<evidence type="ECO:0000256" key="5">
    <source>
        <dbReference type="ARBA" id="ARBA00013179"/>
    </source>
</evidence>
<keyword evidence="9" id="KW-0812">Transmembrane</keyword>
<evidence type="ECO:0000256" key="14">
    <source>
        <dbReference type="ARBA" id="ARBA00022963"/>
    </source>
</evidence>
<dbReference type="Gene3D" id="2.40.230.10">
    <property type="entry name" value="Phospholipase A1"/>
    <property type="match status" value="1"/>
</dbReference>
<evidence type="ECO:0000256" key="4">
    <source>
        <dbReference type="ARBA" id="ARBA00011702"/>
    </source>
</evidence>
<protein>
    <recommendedName>
        <fullName evidence="7 20">Phospholipase A1</fullName>
        <ecNumber evidence="5 20">3.1.1.32</ecNumber>
        <ecNumber evidence="6 20">3.1.1.4</ecNumber>
    </recommendedName>
    <alternativeName>
        <fullName evidence="20">Phosphatidylcholine 1-acylhydrolase</fullName>
    </alternativeName>
</protein>
<evidence type="ECO:0000256" key="2">
    <source>
        <dbReference type="ARBA" id="ARBA00001604"/>
    </source>
</evidence>
<evidence type="ECO:0000313" key="21">
    <source>
        <dbReference type="EMBL" id="AIU71259.1"/>
    </source>
</evidence>
<evidence type="ECO:0000256" key="12">
    <source>
        <dbReference type="ARBA" id="ARBA00022801"/>
    </source>
</evidence>
<dbReference type="InterPro" id="IPR003187">
    <property type="entry name" value="PLipase_A1"/>
</dbReference>
<dbReference type="PRINTS" id="PR01486">
    <property type="entry name" value="PHPHLIPASEA1"/>
</dbReference>
<comment type="subunit">
    <text evidence="4 20">Homodimer; dimerization is reversible, and the dimeric form is the active one.</text>
</comment>
<evidence type="ECO:0000256" key="20">
    <source>
        <dbReference type="RuleBase" id="RU366027"/>
    </source>
</evidence>
<gene>
    <name evidence="21" type="ORF">AT03_01860</name>
</gene>
<evidence type="ECO:0000256" key="15">
    <source>
        <dbReference type="ARBA" id="ARBA00023098"/>
    </source>
</evidence>
<dbReference type="GO" id="GO:0009279">
    <property type="term" value="C:cell outer membrane"/>
    <property type="evidence" value="ECO:0007669"/>
    <property type="project" value="UniProtKB-SubCell"/>
</dbReference>
<dbReference type="KEGG" id="hav:AT03_01860"/>
<dbReference type="RefSeq" id="WP_025802155.1">
    <property type="nucleotide sequence ID" value="NZ_CP009706.1"/>
</dbReference>
<comment type="catalytic activity">
    <reaction evidence="2 20">
        <text>a 1,2-diacyl-sn-glycero-3-phosphocholine + H2O = a 1-acyl-sn-glycero-3-phosphocholine + a fatty acid + H(+)</text>
        <dbReference type="Rhea" id="RHEA:15801"/>
        <dbReference type="ChEBI" id="CHEBI:15377"/>
        <dbReference type="ChEBI" id="CHEBI:15378"/>
        <dbReference type="ChEBI" id="CHEBI:28868"/>
        <dbReference type="ChEBI" id="CHEBI:57643"/>
        <dbReference type="ChEBI" id="CHEBI:58168"/>
        <dbReference type="EC" id="3.1.1.4"/>
    </reaction>
</comment>
<dbReference type="OrthoDB" id="188433at2"/>
<keyword evidence="11 20" id="KW-0732">Signal</keyword>
<comment type="similarity">
    <text evidence="3 20">Belongs to the phospholipase A1 family.</text>
</comment>
<keyword evidence="15 20" id="KW-0443">Lipid metabolism</keyword>
<dbReference type="GO" id="GO:0004623">
    <property type="term" value="F:phospholipase A2 activity"/>
    <property type="evidence" value="ECO:0007669"/>
    <property type="project" value="UniProtKB-EC"/>
</dbReference>
<comment type="subcellular location">
    <subcellularLocation>
        <location evidence="20">Cell outer membrane</location>
        <topology evidence="20">Multi-pass membrane protein</topology>
    </subcellularLocation>
    <text evidence="20">One of the very few enzymes located there.</text>
</comment>
<feature type="binding site" description="in dimeric form" evidence="19">
    <location>
        <position position="172"/>
    </location>
    <ligand>
        <name>Ca(2+)</name>
        <dbReference type="ChEBI" id="CHEBI:29108"/>
        <label>2</label>
    </ligand>
</feature>
<comment type="catalytic activity">
    <reaction evidence="1 20">
        <text>a 1,2-diacyl-sn-glycero-3-phosphocholine + H2O = a 2-acyl-sn-glycero-3-phosphocholine + a fatty acid + H(+)</text>
        <dbReference type="Rhea" id="RHEA:18689"/>
        <dbReference type="ChEBI" id="CHEBI:15377"/>
        <dbReference type="ChEBI" id="CHEBI:15378"/>
        <dbReference type="ChEBI" id="CHEBI:28868"/>
        <dbReference type="ChEBI" id="CHEBI:57643"/>
        <dbReference type="ChEBI" id="CHEBI:57875"/>
        <dbReference type="EC" id="3.1.1.32"/>
    </reaction>
</comment>
<keyword evidence="13 19" id="KW-0106">Calcium</keyword>
<dbReference type="Pfam" id="PF02253">
    <property type="entry name" value="PLA1"/>
    <property type="match status" value="1"/>
</dbReference>
<dbReference type="PANTHER" id="PTHR40457">
    <property type="entry name" value="PHOSPHOLIPASE A1"/>
    <property type="match status" value="1"/>
</dbReference>
<dbReference type="GO" id="GO:0016042">
    <property type="term" value="P:lipid catabolic process"/>
    <property type="evidence" value="ECO:0007669"/>
    <property type="project" value="UniProtKB-KW"/>
</dbReference>
<dbReference type="EC" id="3.1.1.32" evidence="5 20"/>
<dbReference type="Proteomes" id="UP000029986">
    <property type="component" value="Chromosome"/>
</dbReference>
<dbReference type="GO" id="GO:0005509">
    <property type="term" value="F:calcium ion binding"/>
    <property type="evidence" value="ECO:0007669"/>
    <property type="project" value="TreeGrafter"/>
</dbReference>
<evidence type="ECO:0000256" key="8">
    <source>
        <dbReference type="ARBA" id="ARBA00022452"/>
    </source>
</evidence>
<dbReference type="HOGENOM" id="CLU_045813_1_0_6"/>
<keyword evidence="10 19" id="KW-0479">Metal-binding</keyword>
<feature type="binding site" description="in dimeric form" evidence="19">
    <location>
        <position position="126"/>
    </location>
    <ligand>
        <name>Ca(2+)</name>
        <dbReference type="ChEBI" id="CHEBI:29108"/>
        <label>1</label>
    </ligand>
</feature>
<organism evidence="21 22">
    <name type="scientific">Hafnia alvei FB1</name>
    <dbReference type="NCBI Taxonomy" id="1453496"/>
    <lineage>
        <taxon>Bacteria</taxon>
        <taxon>Pseudomonadati</taxon>
        <taxon>Pseudomonadota</taxon>
        <taxon>Gammaproteobacteria</taxon>
        <taxon>Enterobacterales</taxon>
        <taxon>Hafniaceae</taxon>
        <taxon>Hafnia</taxon>
    </lineage>
</organism>
<evidence type="ECO:0000256" key="7">
    <source>
        <dbReference type="ARBA" id="ARBA00021726"/>
    </source>
</evidence>
<evidence type="ECO:0000256" key="16">
    <source>
        <dbReference type="ARBA" id="ARBA00023136"/>
    </source>
</evidence>
<evidence type="ECO:0000256" key="10">
    <source>
        <dbReference type="ARBA" id="ARBA00022723"/>
    </source>
</evidence>
<dbReference type="SUPFAM" id="SSF56931">
    <property type="entry name" value="Outer membrane phospholipase A (OMPLA)"/>
    <property type="match status" value="1"/>
</dbReference>
<feature type="active site" description="Nucleophile" evidence="18">
    <location>
        <position position="164"/>
    </location>
</feature>
<evidence type="ECO:0000256" key="11">
    <source>
        <dbReference type="ARBA" id="ARBA00022729"/>
    </source>
</evidence>
<name>A0A097QXQ5_HAFAL</name>
<proteinExistence type="inferred from homology"/>
<feature type="binding site" description="in dimeric form" evidence="19">
    <location>
        <position position="207"/>
    </location>
    <ligand>
        <name>Ca(2+)</name>
        <dbReference type="ChEBI" id="CHEBI:29108"/>
        <label>1</label>
    </ligand>
</feature>
<dbReference type="InterPro" id="IPR036541">
    <property type="entry name" value="PLipase_A1_sf"/>
</dbReference>
<evidence type="ECO:0000256" key="9">
    <source>
        <dbReference type="ARBA" id="ARBA00022692"/>
    </source>
</evidence>
<feature type="signal peptide" evidence="20">
    <location>
        <begin position="1"/>
        <end position="20"/>
    </location>
</feature>
<keyword evidence="14 20" id="KW-0442">Lipid degradation</keyword>
<dbReference type="eggNOG" id="COG2829">
    <property type="taxonomic scope" value="Bacteria"/>
</dbReference>
<dbReference type="EC" id="3.1.1.4" evidence="6 20"/>
<dbReference type="GO" id="GO:0008970">
    <property type="term" value="F:phospholipase A1 activity"/>
    <property type="evidence" value="ECO:0007669"/>
    <property type="project" value="UniProtKB-EC"/>
</dbReference>
<evidence type="ECO:0000313" key="22">
    <source>
        <dbReference type="Proteomes" id="UP000029986"/>
    </source>
</evidence>
<evidence type="ECO:0000256" key="6">
    <source>
        <dbReference type="ARBA" id="ARBA00013278"/>
    </source>
</evidence>
<feature type="active site" description="Proton acceptor" evidence="18">
    <location>
        <position position="162"/>
    </location>
</feature>
<feature type="chain" id="PRO_5019616189" description="Phospholipase A1" evidence="20">
    <location>
        <begin position="21"/>
        <end position="292"/>
    </location>
</feature>
<dbReference type="PATRIC" id="fig|1453496.5.peg.371"/>
<dbReference type="CDD" id="cd00541">
    <property type="entry name" value="OMPLA"/>
    <property type="match status" value="1"/>
</dbReference>
<reference evidence="21 22" key="1">
    <citation type="journal article" date="2014" name="Gut Pathog.">
        <title>Gene clusters of Hafnia alvei strain FB1 important in survival and pathogenesis: a draft genome perspective.</title>
        <authorList>
            <person name="Tan J.Y."/>
            <person name="Yin W.F."/>
            <person name="Chan K.G."/>
        </authorList>
    </citation>
    <scope>NUCLEOTIDE SEQUENCE [LARGE SCALE GENOMIC DNA]</scope>
    <source>
        <strain evidence="21 22">FB1</strain>
    </source>
</reference>
<keyword evidence="12 20" id="KW-0378">Hydrolase</keyword>
<comment type="cofactor">
    <cofactor evidence="20">
        <name>Ca(2+)</name>
        <dbReference type="ChEBI" id="CHEBI:29108"/>
    </cofactor>
    <text evidence="20">Binds 1 Ca(2+) ion per monomer. In the dimeric form the Ca(2+) is bound by different amino acids with binding of each Ca(2+) shared with ligands coming from each monomer. The Ca(2+) ion may have a role in catalysis.</text>
</comment>
<evidence type="ECO:0000256" key="3">
    <source>
        <dbReference type="ARBA" id="ARBA00010525"/>
    </source>
</evidence>
<keyword evidence="16" id="KW-0472">Membrane</keyword>
<dbReference type="AlphaFoldDB" id="A0A097QXQ5"/>
<dbReference type="NCBIfam" id="NF008031">
    <property type="entry name" value="PRK10763.1"/>
    <property type="match status" value="1"/>
</dbReference>
<accession>A0A097QXQ5</accession>
<dbReference type="EMBL" id="CP009706">
    <property type="protein sequence ID" value="AIU71259.1"/>
    <property type="molecule type" value="Genomic_DNA"/>
</dbReference>
<keyword evidence="17 20" id="KW-0998">Cell outer membrane</keyword>
<evidence type="ECO:0000256" key="19">
    <source>
        <dbReference type="PIRSR" id="PIRSR603187-2"/>
    </source>
</evidence>
<evidence type="ECO:0000256" key="13">
    <source>
        <dbReference type="ARBA" id="ARBA00022837"/>
    </source>
</evidence>
<keyword evidence="22" id="KW-1185">Reference proteome</keyword>
<keyword evidence="8" id="KW-1134">Transmembrane beta strand</keyword>